<dbReference type="Pfam" id="PF12738">
    <property type="entry name" value="PTCB-BRCT"/>
    <property type="match status" value="3"/>
</dbReference>
<feature type="region of interest" description="Disordered" evidence="2">
    <location>
        <begin position="218"/>
        <end position="281"/>
    </location>
</feature>
<dbReference type="InterPro" id="IPR001357">
    <property type="entry name" value="BRCT_dom"/>
</dbReference>
<dbReference type="CDD" id="cd17723">
    <property type="entry name" value="BRCT_Rad4_rpt4"/>
    <property type="match status" value="1"/>
</dbReference>
<proteinExistence type="predicted"/>
<dbReference type="SUPFAM" id="SSF52113">
    <property type="entry name" value="BRCT domain"/>
    <property type="match status" value="4"/>
</dbReference>
<gene>
    <name evidence="4" type="ORF">Tdes44962_MAKER00538</name>
</gene>
<feature type="domain" description="BRCT" evidence="3">
    <location>
        <begin position="299"/>
        <end position="399"/>
    </location>
</feature>
<dbReference type="PANTHER" id="PTHR13561">
    <property type="entry name" value="DNA REPLICATION REGULATOR DPB11-RELATED"/>
    <property type="match status" value="1"/>
</dbReference>
<feature type="compositionally biased region" description="Basic and acidic residues" evidence="2">
    <location>
        <begin position="651"/>
        <end position="666"/>
    </location>
</feature>
<feature type="compositionally biased region" description="Polar residues" evidence="2">
    <location>
        <begin position="596"/>
        <end position="617"/>
    </location>
</feature>
<dbReference type="SMART" id="SM00292">
    <property type="entry name" value="BRCT"/>
    <property type="match status" value="4"/>
</dbReference>
<dbReference type="GO" id="GO:0033314">
    <property type="term" value="P:mitotic DNA replication checkpoint signaling"/>
    <property type="evidence" value="ECO:0007669"/>
    <property type="project" value="TreeGrafter"/>
</dbReference>
<feature type="region of interest" description="Disordered" evidence="2">
    <location>
        <begin position="731"/>
        <end position="752"/>
    </location>
</feature>
<evidence type="ECO:0000313" key="4">
    <source>
        <dbReference type="EMBL" id="KAH9826574.1"/>
    </source>
</evidence>
<dbReference type="CDD" id="cd17731">
    <property type="entry name" value="BRCT_TopBP1_rpt2_like"/>
    <property type="match status" value="1"/>
</dbReference>
<feature type="compositionally biased region" description="Polar residues" evidence="2">
    <location>
        <begin position="671"/>
        <end position="682"/>
    </location>
</feature>
<dbReference type="EMBL" id="RIBY02001978">
    <property type="protein sequence ID" value="KAH9826574.1"/>
    <property type="molecule type" value="Genomic_DNA"/>
</dbReference>
<dbReference type="InterPro" id="IPR036420">
    <property type="entry name" value="BRCT_dom_sf"/>
</dbReference>
<dbReference type="Gene3D" id="3.40.50.10190">
    <property type="entry name" value="BRCT domain"/>
    <property type="match status" value="4"/>
</dbReference>
<protein>
    <submittedName>
        <fullName evidence="4">Twin BRCT domain</fullName>
    </submittedName>
</protein>
<dbReference type="PANTHER" id="PTHR13561:SF20">
    <property type="entry name" value="DNA TOPOISOMERASE 2-BINDING PROTEIN 1"/>
    <property type="match status" value="1"/>
</dbReference>
<feature type="region of interest" description="Disordered" evidence="2">
    <location>
        <begin position="773"/>
        <end position="808"/>
    </location>
</feature>
<dbReference type="GO" id="GO:0006270">
    <property type="term" value="P:DNA replication initiation"/>
    <property type="evidence" value="ECO:0007669"/>
    <property type="project" value="TreeGrafter"/>
</dbReference>
<reference evidence="4 5" key="2">
    <citation type="journal article" date="2021" name="Curr. Genet.">
        <title>Genetic response to nitrogen starvation in the aggressive Eucalyptus foliar pathogen Teratosphaeria destructans.</title>
        <authorList>
            <person name="Havenga M."/>
            <person name="Wingfield B.D."/>
            <person name="Wingfield M.J."/>
            <person name="Dreyer L.L."/>
            <person name="Roets F."/>
            <person name="Aylward J."/>
        </authorList>
    </citation>
    <scope>NUCLEOTIDE SEQUENCE [LARGE SCALE GENOMIC DNA]</scope>
    <source>
        <strain evidence="4">CMW44962</strain>
    </source>
</reference>
<feature type="compositionally biased region" description="Polar residues" evidence="2">
    <location>
        <begin position="237"/>
        <end position="247"/>
    </location>
</feature>
<keyword evidence="5" id="KW-1185">Reference proteome</keyword>
<sequence>MNVDAVDRLPLQGVILCCTSLPTDVRTRLADIASELGAEHKLDLTSDVTHLIVGRTTTAKYRYVAKERPDIKVVQQEWIEAVRQSWMEGGEVDVAGLEEQHKLPVFHNLRICVTGFQDQAQREVISRTVQEQGAKYDADLTKAVTHLIAAAPEGAKYNAAKQWNIHVVSLQWFWDGLKRGMALEESLYDPLTPTEQQGRGAFRTEVRPRVCLGKRTREDEVQSLDQRGQRKLRRTASTRLNSQSQDLWQDMSARDTTITPRESDQWQETTGGPEQSARPCRQQVQIRQSDAFKPEPHEPREGLFSGRYILIRGFPREKARRLQDYLVPNGASIVESATALDTASEDAFFRSRYLLVPHAAIDGSVERSDLPPGTELVTEWWVERCIQHKTFLDPADDVLSRPLWDAKIADFAGVSISTTGFQGVNLRQTAEAVKLMGAKYDEHLVPSTSVLVSASDNVKKEKAFYASKHNIPVVSAEWFWQCLKQNKRFPYDDFRFKLPSSSTAEVHGAPWTSNPARDSNDLLQRGKETKAEAALKRLSNTRTEHLTPPLPLHANKPAPRHASKPLFIHEDEDEPAATMVNEQGPSAPQPGLGSPKRSQPLQMISSNLSPWKSGQAESQDDNKAEKKIKPATRTEDGPVTALDSPKTTPPHQEEELKVELPHRDPRVLTANLASILQQQMSSRSEHSSTELPQKRKHRPLGRSASGIGARTVSAPDGSPFLPSDLYISGSAADGFGTPKTDDPLPPSTQLGYDSADAEQNRLLIEQRMKVKLRDESGGRRVASVGTVRDSIEKGGGVAGRVRGRHRTK</sequence>
<dbReference type="Proteomes" id="UP001138500">
    <property type="component" value="Unassembled WGS sequence"/>
</dbReference>
<feature type="region of interest" description="Disordered" evidence="2">
    <location>
        <begin position="579"/>
        <end position="718"/>
    </location>
</feature>
<evidence type="ECO:0000259" key="3">
    <source>
        <dbReference type="PROSITE" id="PS50172"/>
    </source>
</evidence>
<accession>A0A9W7SQ65</accession>
<keyword evidence="1" id="KW-0677">Repeat</keyword>
<dbReference type="OrthoDB" id="251770at2759"/>
<reference evidence="4 5" key="1">
    <citation type="journal article" date="2018" name="IMA Fungus">
        <title>IMA Genome-F 10: Nine draft genome sequences of Claviceps purpurea s.lat., including C. arundinis, C. humidiphila, and C. cf. spartinae, pseudomolecules for the pitch canker pathogen Fusarium circinatum, draft genome of Davidsoniella eucalypti, Grosmannia galeiformis, Quambalaria eucalypti, and Teratosphaeria destructans.</title>
        <authorList>
            <person name="Wingfield B.D."/>
            <person name="Liu M."/>
            <person name="Nguyen H.D."/>
            <person name="Lane F.A."/>
            <person name="Morgan S.W."/>
            <person name="De Vos L."/>
            <person name="Wilken P.M."/>
            <person name="Duong T.A."/>
            <person name="Aylward J."/>
            <person name="Coetzee M.P."/>
            <person name="Dadej K."/>
            <person name="De Beer Z.W."/>
            <person name="Findlay W."/>
            <person name="Havenga M."/>
            <person name="Kolarik M."/>
            <person name="Menzies J.G."/>
            <person name="Naidoo K."/>
            <person name="Pochopski O."/>
            <person name="Shoukouhi P."/>
            <person name="Santana Q.C."/>
            <person name="Seifert K.A."/>
            <person name="Soal N."/>
            <person name="Steenkamp E.T."/>
            <person name="Tatham C.T."/>
            <person name="van der Nest M.A."/>
            <person name="Wingfield M.J."/>
        </authorList>
    </citation>
    <scope>NUCLEOTIDE SEQUENCE [LARGE SCALE GENOMIC DNA]</scope>
    <source>
        <strain evidence="4">CMW44962</strain>
    </source>
</reference>
<feature type="region of interest" description="Disordered" evidence="2">
    <location>
        <begin position="539"/>
        <end position="560"/>
    </location>
</feature>
<feature type="compositionally biased region" description="Basic and acidic residues" evidence="2">
    <location>
        <begin position="620"/>
        <end position="636"/>
    </location>
</feature>
<feature type="domain" description="BRCT" evidence="3">
    <location>
        <begin position="411"/>
        <end position="496"/>
    </location>
</feature>
<comment type="caution">
    <text evidence="4">The sequence shown here is derived from an EMBL/GenBank/DDBJ whole genome shotgun (WGS) entry which is preliminary data.</text>
</comment>
<dbReference type="GO" id="GO:0007095">
    <property type="term" value="P:mitotic G2 DNA damage checkpoint signaling"/>
    <property type="evidence" value="ECO:0007669"/>
    <property type="project" value="TreeGrafter"/>
</dbReference>
<evidence type="ECO:0000256" key="1">
    <source>
        <dbReference type="ARBA" id="ARBA00022737"/>
    </source>
</evidence>
<feature type="compositionally biased region" description="Polar residues" evidence="2">
    <location>
        <begin position="254"/>
        <end position="273"/>
    </location>
</feature>
<dbReference type="AlphaFoldDB" id="A0A9W7SQ65"/>
<name>A0A9W7SQ65_9PEZI</name>
<feature type="domain" description="BRCT" evidence="3">
    <location>
        <begin position="101"/>
        <end position="190"/>
    </location>
</feature>
<evidence type="ECO:0000256" key="2">
    <source>
        <dbReference type="SAM" id="MobiDB-lite"/>
    </source>
</evidence>
<evidence type="ECO:0000313" key="5">
    <source>
        <dbReference type="Proteomes" id="UP001138500"/>
    </source>
</evidence>
<feature type="domain" description="BRCT" evidence="3">
    <location>
        <begin position="6"/>
        <end position="79"/>
    </location>
</feature>
<dbReference type="PROSITE" id="PS50172">
    <property type="entry name" value="BRCT"/>
    <property type="match status" value="4"/>
</dbReference>
<dbReference type="CDD" id="cd18433">
    <property type="entry name" value="BRCT_Rad4_rpt3"/>
    <property type="match status" value="1"/>
</dbReference>
<dbReference type="InterPro" id="IPR059215">
    <property type="entry name" value="BRCT2_TopBP1-like"/>
</dbReference>
<organism evidence="4 5">
    <name type="scientific">Teratosphaeria destructans</name>
    <dbReference type="NCBI Taxonomy" id="418781"/>
    <lineage>
        <taxon>Eukaryota</taxon>
        <taxon>Fungi</taxon>
        <taxon>Dikarya</taxon>
        <taxon>Ascomycota</taxon>
        <taxon>Pezizomycotina</taxon>
        <taxon>Dothideomycetes</taxon>
        <taxon>Dothideomycetidae</taxon>
        <taxon>Mycosphaerellales</taxon>
        <taxon>Teratosphaeriaceae</taxon>
        <taxon>Teratosphaeria</taxon>
    </lineage>
</organism>